<proteinExistence type="predicted"/>
<gene>
    <name evidence="1" type="ORF">SDC9_210590</name>
</gene>
<name>A0A645JHL7_9ZZZZ</name>
<comment type="caution">
    <text evidence="1">The sequence shown here is derived from an EMBL/GenBank/DDBJ whole genome shotgun (WGS) entry which is preliminary data.</text>
</comment>
<accession>A0A645JHL7</accession>
<protein>
    <submittedName>
        <fullName evidence="1">Uncharacterized protein</fullName>
    </submittedName>
</protein>
<reference evidence="1" key="1">
    <citation type="submission" date="2019-08" db="EMBL/GenBank/DDBJ databases">
        <authorList>
            <person name="Kucharzyk K."/>
            <person name="Murdoch R.W."/>
            <person name="Higgins S."/>
            <person name="Loffler F."/>
        </authorList>
    </citation>
    <scope>NUCLEOTIDE SEQUENCE</scope>
</reference>
<evidence type="ECO:0000313" key="1">
    <source>
        <dbReference type="EMBL" id="MPN62837.1"/>
    </source>
</evidence>
<dbReference type="EMBL" id="VSSQ01141456">
    <property type="protein sequence ID" value="MPN62837.1"/>
    <property type="molecule type" value="Genomic_DNA"/>
</dbReference>
<sequence length="118" mass="13274">MGFPTGYEIISVETIAKPADFLESAFQALSNHEDILLLERKENSELGTYLHYFQRVDNNGKPSHVSANYLFLKGTTFFHVLAANYSAAARGYQTWGVKIDDQNAENKAQLLLKALTFK</sequence>
<dbReference type="AlphaFoldDB" id="A0A645JHL7"/>
<organism evidence="1">
    <name type="scientific">bioreactor metagenome</name>
    <dbReference type="NCBI Taxonomy" id="1076179"/>
    <lineage>
        <taxon>unclassified sequences</taxon>
        <taxon>metagenomes</taxon>
        <taxon>ecological metagenomes</taxon>
    </lineage>
</organism>